<dbReference type="InterPro" id="IPR049887">
    <property type="entry name" value="CmeU-like"/>
</dbReference>
<dbReference type="NCBIfam" id="NF041329">
    <property type="entry name" value="CmeU"/>
    <property type="match status" value="1"/>
</dbReference>
<proteinExistence type="predicted"/>
<reference evidence="1" key="2">
    <citation type="journal article" date="2023" name="Microorganisms">
        <title>Isolation and Genomic Characteristics of Cat-Borne Campylobacter felis sp. nov. and Sheep-Borne Campylobacter ovis sp. nov.</title>
        <authorList>
            <person name="Wang H."/>
            <person name="Li Y."/>
            <person name="Gu Y."/>
            <person name="Zhou G."/>
            <person name="Chen X."/>
            <person name="Zhang X."/>
            <person name="Shao Z."/>
            <person name="Zhang J."/>
            <person name="Zhang M."/>
        </authorList>
    </citation>
    <scope>NUCLEOTIDE SEQUENCE</scope>
    <source>
        <strain evidence="1">PS10</strain>
    </source>
</reference>
<evidence type="ECO:0000313" key="2">
    <source>
        <dbReference type="Proteomes" id="UP001173801"/>
    </source>
</evidence>
<evidence type="ECO:0008006" key="3">
    <source>
        <dbReference type="Google" id="ProtNLM"/>
    </source>
</evidence>
<evidence type="ECO:0000313" key="1">
    <source>
        <dbReference type="EMBL" id="MDL0088477.1"/>
    </source>
</evidence>
<dbReference type="EMBL" id="JANURM010000002">
    <property type="protein sequence ID" value="MDL0088477.1"/>
    <property type="molecule type" value="Genomic_DNA"/>
</dbReference>
<dbReference type="RefSeq" id="WP_284937122.1">
    <property type="nucleotide sequence ID" value="NZ_JANURM010000002.1"/>
</dbReference>
<dbReference type="Proteomes" id="UP001173801">
    <property type="component" value="Unassembled WGS sequence"/>
</dbReference>
<sequence>MNVDEKLKEIFKARDEFFKLLDQNVPKINGTEVFDFKNAKSVDLKDVYAKFYAYDYSVRKLLPDVYKAFDIK</sequence>
<name>A0ABT7HNH9_9BACT</name>
<organism evidence="1 2">
    <name type="scientific">Campylobacter gastrosuis</name>
    <dbReference type="NCBI Taxonomy" id="2974576"/>
    <lineage>
        <taxon>Bacteria</taxon>
        <taxon>Pseudomonadati</taxon>
        <taxon>Campylobacterota</taxon>
        <taxon>Epsilonproteobacteria</taxon>
        <taxon>Campylobacterales</taxon>
        <taxon>Campylobacteraceae</taxon>
        <taxon>Campylobacter</taxon>
    </lineage>
</organism>
<gene>
    <name evidence="1" type="ORF">NYG85_03680</name>
</gene>
<reference evidence="1" key="1">
    <citation type="submission" date="2022-08" db="EMBL/GenBank/DDBJ databases">
        <authorList>
            <person name="Wang H."/>
        </authorList>
    </citation>
    <scope>NUCLEOTIDE SEQUENCE</scope>
    <source>
        <strain evidence="1">PS10</strain>
    </source>
</reference>
<comment type="caution">
    <text evidence="1">The sequence shown here is derived from an EMBL/GenBank/DDBJ whole genome shotgun (WGS) entry which is preliminary data.</text>
</comment>
<keyword evidence="2" id="KW-1185">Reference proteome</keyword>
<protein>
    <recommendedName>
        <fullName evidence="3">Chain-length determining protein</fullName>
    </recommendedName>
</protein>
<accession>A0ABT7HNH9</accession>